<protein>
    <submittedName>
        <fullName evidence="2">Cobaltochelatase subunit CobN</fullName>
        <ecNumber evidence="2">6.6.1.2</ecNumber>
    </submittedName>
</protein>
<dbReference type="PANTHER" id="PTHR44119:SF4">
    <property type="entry name" value="AEROBIC COBALTOCHELATASE SUBUNIT COBN"/>
    <property type="match status" value="1"/>
</dbReference>
<name>A0A5R9J8E8_9PROT</name>
<keyword evidence="3" id="KW-1185">Reference proteome</keyword>
<feature type="domain" description="CobN/magnesium chelatase" evidence="1">
    <location>
        <begin position="139"/>
        <end position="679"/>
    </location>
</feature>
<keyword evidence="2" id="KW-0436">Ligase</keyword>
<dbReference type="EC" id="6.6.1.2" evidence="2"/>
<evidence type="ECO:0000313" key="3">
    <source>
        <dbReference type="Proteomes" id="UP000305654"/>
    </source>
</evidence>
<dbReference type="AlphaFoldDB" id="A0A5R9J8E8"/>
<comment type="caution">
    <text evidence="2">The sequence shown here is derived from an EMBL/GenBank/DDBJ whole genome shotgun (WGS) entry which is preliminary data.</text>
</comment>
<gene>
    <name evidence="2" type="primary">cobN</name>
    <name evidence="2" type="ORF">FE263_07490</name>
</gene>
<accession>A0A5R9J8E8</accession>
<evidence type="ECO:0000259" key="1">
    <source>
        <dbReference type="Pfam" id="PF02514"/>
    </source>
</evidence>
<evidence type="ECO:0000313" key="2">
    <source>
        <dbReference type="EMBL" id="TLU73249.1"/>
    </source>
</evidence>
<dbReference type="EMBL" id="VCDI01000002">
    <property type="protein sequence ID" value="TLU73249.1"/>
    <property type="molecule type" value="Genomic_DNA"/>
</dbReference>
<dbReference type="OrthoDB" id="9757976at2"/>
<organism evidence="2 3">
    <name type="scientific">Lichenicoccus roseus</name>
    <dbReference type="NCBI Taxonomy" id="2683649"/>
    <lineage>
        <taxon>Bacteria</taxon>
        <taxon>Pseudomonadati</taxon>
        <taxon>Pseudomonadota</taxon>
        <taxon>Alphaproteobacteria</taxon>
        <taxon>Acetobacterales</taxon>
        <taxon>Acetobacteraceae</taxon>
        <taxon>Lichenicoccus</taxon>
    </lineage>
</organism>
<proteinExistence type="predicted"/>
<dbReference type="CDD" id="cd10150">
    <property type="entry name" value="CobN_like"/>
    <property type="match status" value="1"/>
</dbReference>
<dbReference type="PANTHER" id="PTHR44119">
    <property type="entry name" value="MAGNESIUM-CHELATASE SUBUNIT CHLH, CHLOROPLASTIC"/>
    <property type="match status" value="1"/>
</dbReference>
<feature type="domain" description="CobN/magnesium chelatase" evidence="1">
    <location>
        <begin position="698"/>
        <end position="1102"/>
    </location>
</feature>
<dbReference type="Proteomes" id="UP000305654">
    <property type="component" value="Unassembled WGS sequence"/>
</dbReference>
<sequence length="1129" mass="119302">MHLLVRESRSLDEAEAAYDPGPSDAPLLFLSFSDSDLGTWRQAAGHLPGIATRFESLSRLRHPMSVDLLIEQVVAPARCVVIRLLGGLDYWRYGVEEVAAHCRTHGIALLLLPGCERRDPRLAEWSTVSPAHWERMDGFLRQGGTRNARHALALAAHLGGLDADDGAMPEELPEAGEFELPGPRPAGAPLAVILFYRSHLAAGDVTAVLALAGALRARGLAVRALFASSLKQSEAAAFVVSRLLAWRPAVILSATAFSAKDPVTSVSPLDCVGVPVLQVVLAVAAREAWQASSRGLSQTDLAMQVVLPELDGRLLTAAISFKAAEDGGGEAAGLARTINRPDADGVALAADRAAGWARLGGTPAPQRRIAIVLSDYPGIGGQQAHAVGLDSFASLRAILHRLHCTDYRVEPPGDETSLADALCHAEPAPFLSLDEYARLRLTLPDTLNDALDSTWGAPGRDPACSGGSFRLRHLRFGNVTLAVQPDRGSSGDRRTGYHDADTPPRHAYVAFMLWLRLGLDIHAMVHLGTHGTLEWLPGKAAALSSECWPVALTRGLPVIYPFIVNNPGEAAVARRRLGAVCIGHLTPPMVQAQAGEGARALERLIDDYAAADGLDRRRGAMLRQEILTRAGDLGLLAESGADRELDDEQALARLDAWLCDVKDLQIRDGLHVFGETPPALGALRDSLLAGTPAADPAQVDAALEASVRGEGEALLAALDARFVPAGPAGAPGRGRLDVLPTGRNLYAIDPRAVPTRGAMVLGERMASLLLERHRQQSGEELASLVIDLWGSTTLRTGGEDLALALVLIGARPVWDEGSGRVTGIEIVPLALLDRPRVDVTLRVSGLFRDSFEAQMLLFDEAVRAVASRGESPEFNPLAALGEAAPARIFGPAAGAYGAGALVVLGNAGRDAIGQAYLDASATAYAGADVAAGRPAGNAFAERVAASQALLHQQDHAGTDVLDSPDYAAHEGGYAAAAALLGAAPALYHADSSRPDALRLRGVAEEVARVARGRLANPDWLAGMMRHGYRGAAEIARGVAGLHAFGRTLPDRLDRQYELVYAATLGDPAVDDFLRRSNPDARADMHARFCDAIARGLWQPRANSVVMALHARAGADPVVPDSPGAGPERC</sequence>
<dbReference type="InterPro" id="IPR003672">
    <property type="entry name" value="CobN/Mg_chltase"/>
</dbReference>
<dbReference type="Pfam" id="PF02514">
    <property type="entry name" value="CobN-Mg_chel"/>
    <property type="match status" value="2"/>
</dbReference>
<dbReference type="GO" id="GO:0051116">
    <property type="term" value="F:cobaltochelatase activity"/>
    <property type="evidence" value="ECO:0007669"/>
    <property type="project" value="UniProtKB-EC"/>
</dbReference>
<dbReference type="RefSeq" id="WP_138325330.1">
    <property type="nucleotide sequence ID" value="NZ_VCDI01000002.1"/>
</dbReference>
<reference evidence="2 3" key="1">
    <citation type="submission" date="2019-05" db="EMBL/GenBank/DDBJ databases">
        <authorList>
            <person name="Pankratov T."/>
            <person name="Grouzdev D."/>
        </authorList>
    </citation>
    <scope>NUCLEOTIDE SEQUENCE [LARGE SCALE GENOMIC DNA]</scope>
    <source>
        <strain evidence="2 3">KEBCLARHB70R</strain>
    </source>
</reference>
<dbReference type="NCBIfam" id="NF008973">
    <property type="entry name" value="PRK12321.1"/>
    <property type="match status" value="1"/>
</dbReference>